<comment type="similarity">
    <text evidence="2">Belongs to the protease PrsW family.</text>
</comment>
<organism evidence="11 12">
    <name type="scientific">Dehalobacter restrictus</name>
    <dbReference type="NCBI Taxonomy" id="55583"/>
    <lineage>
        <taxon>Bacteria</taxon>
        <taxon>Bacillati</taxon>
        <taxon>Bacillota</taxon>
        <taxon>Clostridia</taxon>
        <taxon>Eubacteriales</taxon>
        <taxon>Desulfitobacteriaceae</taxon>
        <taxon>Dehalobacter</taxon>
    </lineage>
</organism>
<name>A0A857DHJ9_9FIRM</name>
<keyword evidence="11" id="KW-0482">Metalloprotease</keyword>
<keyword evidence="8 10" id="KW-1133">Transmembrane helix</keyword>
<dbReference type="GO" id="GO:0008237">
    <property type="term" value="F:metallopeptidase activity"/>
    <property type="evidence" value="ECO:0007669"/>
    <property type="project" value="UniProtKB-KW"/>
</dbReference>
<keyword evidence="4" id="KW-1003">Cell membrane</keyword>
<dbReference type="GO" id="GO:0006508">
    <property type="term" value="P:proteolysis"/>
    <property type="evidence" value="ECO:0007669"/>
    <property type="project" value="UniProtKB-KW"/>
</dbReference>
<dbReference type="Proteomes" id="UP000430508">
    <property type="component" value="Chromosome"/>
</dbReference>
<feature type="transmembrane region" description="Helical" evidence="10">
    <location>
        <begin position="6"/>
        <end position="23"/>
    </location>
</feature>
<evidence type="ECO:0000256" key="8">
    <source>
        <dbReference type="ARBA" id="ARBA00022989"/>
    </source>
</evidence>
<evidence type="ECO:0000256" key="6">
    <source>
        <dbReference type="ARBA" id="ARBA00022692"/>
    </source>
</evidence>
<keyword evidence="6 10" id="KW-0812">Transmembrane</keyword>
<dbReference type="InterPro" id="IPR026898">
    <property type="entry name" value="PrsW"/>
</dbReference>
<feature type="transmembrane region" description="Helical" evidence="10">
    <location>
        <begin position="35"/>
        <end position="53"/>
    </location>
</feature>
<feature type="transmembrane region" description="Helical" evidence="10">
    <location>
        <begin position="105"/>
        <end position="127"/>
    </location>
</feature>
<sequence>MLFDLRILVIALTPVIALGLAVYYTDRFDKEPLHLLIKVFILGALAVIPIVLFEKFLTSLNIFAGVAAAFFNAFVVAGLTEEFFKRAVVLRTVYRNPAFNEKLDGIVYAVFAALGFATVENIMYVLVNFSANPYVGLSRGIFSVPTHVLLGVTMGYYLSLAKFSNHPHLERAYLRKSLYVPILLHGFFDFILMSEIPILLTLFLPYIIYLWTVNLRKLNRYYKESREKYQKIPARQPAE</sequence>
<proteinExistence type="inferred from homology"/>
<evidence type="ECO:0000256" key="1">
    <source>
        <dbReference type="ARBA" id="ARBA00004651"/>
    </source>
</evidence>
<evidence type="ECO:0000313" key="12">
    <source>
        <dbReference type="Proteomes" id="UP000430508"/>
    </source>
</evidence>
<dbReference type="RefSeq" id="WP_019226809.1">
    <property type="nucleotide sequence ID" value="NZ_CP046996.1"/>
</dbReference>
<evidence type="ECO:0000256" key="4">
    <source>
        <dbReference type="ARBA" id="ARBA00022475"/>
    </source>
</evidence>
<evidence type="ECO:0000256" key="9">
    <source>
        <dbReference type="ARBA" id="ARBA00023136"/>
    </source>
</evidence>
<evidence type="ECO:0000256" key="3">
    <source>
        <dbReference type="ARBA" id="ARBA00018997"/>
    </source>
</evidence>
<feature type="transmembrane region" description="Helical" evidence="10">
    <location>
        <begin position="59"/>
        <end position="84"/>
    </location>
</feature>
<evidence type="ECO:0000313" key="11">
    <source>
        <dbReference type="EMBL" id="QGZ99705.1"/>
    </source>
</evidence>
<accession>A0A857DHJ9</accession>
<feature type="transmembrane region" description="Helical" evidence="10">
    <location>
        <begin position="178"/>
        <end position="211"/>
    </location>
</feature>
<feature type="transmembrane region" description="Helical" evidence="10">
    <location>
        <begin position="139"/>
        <end position="158"/>
    </location>
</feature>
<dbReference type="PIRSF" id="PIRSF016933">
    <property type="entry name" value="PrsW"/>
    <property type="match status" value="1"/>
</dbReference>
<dbReference type="AlphaFoldDB" id="A0A857DHJ9"/>
<gene>
    <name evidence="11" type="ORF">GQ588_03085</name>
</gene>
<protein>
    <recommendedName>
        <fullName evidence="3">Protease PrsW</fullName>
    </recommendedName>
</protein>
<dbReference type="GO" id="GO:0005886">
    <property type="term" value="C:plasma membrane"/>
    <property type="evidence" value="ECO:0007669"/>
    <property type="project" value="UniProtKB-SubCell"/>
</dbReference>
<dbReference type="PANTHER" id="PTHR36844:SF1">
    <property type="entry name" value="PROTEASE PRSW"/>
    <property type="match status" value="1"/>
</dbReference>
<dbReference type="PANTHER" id="PTHR36844">
    <property type="entry name" value="PROTEASE PRSW"/>
    <property type="match status" value="1"/>
</dbReference>
<dbReference type="Pfam" id="PF13367">
    <property type="entry name" value="PrsW-protease"/>
    <property type="match status" value="1"/>
</dbReference>
<reference evidence="11 12" key="1">
    <citation type="submission" date="2019-12" db="EMBL/GenBank/DDBJ databases">
        <title>Sequence classification of anaerobic respiratory reductive dehalogenases: First we see many, then we see few.</title>
        <authorList>
            <person name="Molenda O."/>
            <person name="Puentes Jacome L.A."/>
            <person name="Cao X."/>
            <person name="Nesbo C.L."/>
            <person name="Tang S."/>
            <person name="Morson N."/>
            <person name="Patron J."/>
            <person name="Lomheim L."/>
            <person name="Wishart D.S."/>
            <person name="Edwards E.A."/>
        </authorList>
    </citation>
    <scope>NUCLEOTIDE SEQUENCE [LARGE SCALE GENOMIC DNA]</scope>
    <source>
        <strain evidence="11 12">12DCA</strain>
    </source>
</reference>
<evidence type="ECO:0000256" key="2">
    <source>
        <dbReference type="ARBA" id="ARBA00009165"/>
    </source>
</evidence>
<comment type="subcellular location">
    <subcellularLocation>
        <location evidence="1">Cell membrane</location>
        <topology evidence="1">Multi-pass membrane protein</topology>
    </subcellularLocation>
</comment>
<evidence type="ECO:0000256" key="10">
    <source>
        <dbReference type="SAM" id="Phobius"/>
    </source>
</evidence>
<evidence type="ECO:0000256" key="5">
    <source>
        <dbReference type="ARBA" id="ARBA00022670"/>
    </source>
</evidence>
<dbReference type="EMBL" id="CP046996">
    <property type="protein sequence ID" value="QGZ99705.1"/>
    <property type="molecule type" value="Genomic_DNA"/>
</dbReference>
<dbReference type="InterPro" id="IPR023596">
    <property type="entry name" value="Peptidase_PrsW_arch/bac"/>
</dbReference>
<keyword evidence="9 10" id="KW-0472">Membrane</keyword>
<evidence type="ECO:0000256" key="7">
    <source>
        <dbReference type="ARBA" id="ARBA00022801"/>
    </source>
</evidence>
<keyword evidence="5 11" id="KW-0645">Protease</keyword>
<keyword evidence="7" id="KW-0378">Hydrolase</keyword>